<reference evidence="3" key="1">
    <citation type="submission" date="2025-08" db="UniProtKB">
        <authorList>
            <consortium name="RefSeq"/>
        </authorList>
    </citation>
    <scope>IDENTIFICATION</scope>
    <source>
        <tissue evidence="3">Whole organism</tissue>
    </source>
</reference>
<accession>A0A8B7NQG4</accession>
<proteinExistence type="predicted"/>
<dbReference type="KEGG" id="hazt:108672714"/>
<evidence type="ECO:0000313" key="3">
    <source>
        <dbReference type="RefSeq" id="XP_018015923.1"/>
    </source>
</evidence>
<keyword evidence="1" id="KW-0732">Signal</keyword>
<sequence length="456" mass="48764">MSGHMLMVLLAYGMQLTCLFRGVYGTATNFTNSKLLVIVLDGLRWDAVNTTRAQPCPPEGACVVGQYFTAVQEEGATAAWMAPVFPTTAAPNIFTMATGELPVDHGVLGELESGGEWNLSSAATPLWGSAAQLGLKTALLRWLDCSALHEQDDLVSCVDRVQVAGVDNLLVQVVGDAALAADSIINQGYSVVLMRSEALMWTALHYGLGSGEAKTMFREVELVLDDLFRELKAAAIWDELSVVLTSGSGLTSVRPVATKGSDLGACLATDPSAPRMRYASAGSVLLMPGGGGTADQVIQKLQNCSSIPNGALRIYKMSDLAKEDQWPGEPEEILIIANPGFSLEWNTRDHRTAHEMEETLSGAGVGRGHLAGNGFSALDWDMKGIFMVKGPGIQHGVTGPSVSSHDVHSVLQHLMKVPVQESRWQEVSWIAVPSSTSSKNLSLTVMLLSFFMICID</sequence>
<dbReference type="PANTHER" id="PTHR10151:SF120">
    <property type="entry name" value="BIS(5'-ADENOSYL)-TRIPHOSPHATASE"/>
    <property type="match status" value="1"/>
</dbReference>
<dbReference type="GO" id="GO:0016787">
    <property type="term" value="F:hydrolase activity"/>
    <property type="evidence" value="ECO:0007669"/>
    <property type="project" value="UniProtKB-ARBA"/>
</dbReference>
<dbReference type="PANTHER" id="PTHR10151">
    <property type="entry name" value="ECTONUCLEOTIDE PYROPHOSPHATASE/PHOSPHODIESTERASE"/>
    <property type="match status" value="1"/>
</dbReference>
<keyword evidence="2" id="KW-1185">Reference proteome</keyword>
<evidence type="ECO:0000313" key="2">
    <source>
        <dbReference type="Proteomes" id="UP000694843"/>
    </source>
</evidence>
<evidence type="ECO:0000256" key="1">
    <source>
        <dbReference type="SAM" id="SignalP"/>
    </source>
</evidence>
<dbReference type="Proteomes" id="UP000694843">
    <property type="component" value="Unplaced"/>
</dbReference>
<dbReference type="InterPro" id="IPR017850">
    <property type="entry name" value="Alkaline_phosphatase_core_sf"/>
</dbReference>
<feature type="chain" id="PRO_5034236137" evidence="1">
    <location>
        <begin position="26"/>
        <end position="456"/>
    </location>
</feature>
<name>A0A8B7NQG4_HYAAZ</name>
<dbReference type="RefSeq" id="XP_018015923.1">
    <property type="nucleotide sequence ID" value="XM_018160434.2"/>
</dbReference>
<organism evidence="2 3">
    <name type="scientific">Hyalella azteca</name>
    <name type="common">Amphipod</name>
    <dbReference type="NCBI Taxonomy" id="294128"/>
    <lineage>
        <taxon>Eukaryota</taxon>
        <taxon>Metazoa</taxon>
        <taxon>Ecdysozoa</taxon>
        <taxon>Arthropoda</taxon>
        <taxon>Crustacea</taxon>
        <taxon>Multicrustacea</taxon>
        <taxon>Malacostraca</taxon>
        <taxon>Eumalacostraca</taxon>
        <taxon>Peracarida</taxon>
        <taxon>Amphipoda</taxon>
        <taxon>Senticaudata</taxon>
        <taxon>Talitrida</taxon>
        <taxon>Talitroidea</taxon>
        <taxon>Hyalellidae</taxon>
        <taxon>Hyalella</taxon>
    </lineage>
</organism>
<dbReference type="GeneID" id="108672714"/>
<dbReference type="SUPFAM" id="SSF53649">
    <property type="entry name" value="Alkaline phosphatase-like"/>
    <property type="match status" value="1"/>
</dbReference>
<gene>
    <name evidence="3" type="primary">LOC108672714</name>
</gene>
<dbReference type="AlphaFoldDB" id="A0A8B7NQG4"/>
<feature type="signal peptide" evidence="1">
    <location>
        <begin position="1"/>
        <end position="25"/>
    </location>
</feature>
<dbReference type="Pfam" id="PF01663">
    <property type="entry name" value="Phosphodiest"/>
    <property type="match status" value="1"/>
</dbReference>
<dbReference type="Gene3D" id="3.40.720.10">
    <property type="entry name" value="Alkaline Phosphatase, subunit A"/>
    <property type="match status" value="1"/>
</dbReference>
<dbReference type="InterPro" id="IPR002591">
    <property type="entry name" value="Phosphodiest/P_Trfase"/>
</dbReference>
<dbReference type="OrthoDB" id="415411at2759"/>
<protein>
    <submittedName>
        <fullName evidence="3">Glycerophosphocholine cholinephosphodiesterase ENPP6</fullName>
    </submittedName>
</protein>